<name>A0A7M7QKU5_NASVI</name>
<accession>A0A7M7QKU5</accession>
<evidence type="ECO:0000313" key="2">
    <source>
        <dbReference type="EnsemblMetazoa" id="XP_031789269"/>
    </source>
</evidence>
<dbReference type="SUPFAM" id="SSF54160">
    <property type="entry name" value="Chromo domain-like"/>
    <property type="match status" value="1"/>
</dbReference>
<dbReference type="PANTHER" id="PTHR46585:SF1">
    <property type="entry name" value="CHROMO DOMAIN-CONTAINING PROTEIN"/>
    <property type="match status" value="1"/>
</dbReference>
<dbReference type="KEGG" id="nvi:116418331"/>
<dbReference type="Proteomes" id="UP000002358">
    <property type="component" value="Unassembled WGS sequence"/>
</dbReference>
<dbReference type="RefSeq" id="XP_031789269.1">
    <property type="nucleotide sequence ID" value="XM_031933409.1"/>
</dbReference>
<reference evidence="2" key="1">
    <citation type="submission" date="2021-01" db="UniProtKB">
        <authorList>
            <consortium name="EnsemblMetazoa"/>
        </authorList>
    </citation>
    <scope>IDENTIFICATION</scope>
</reference>
<dbReference type="OrthoDB" id="7690739at2759"/>
<feature type="domain" description="Chromo" evidence="1">
    <location>
        <begin position="228"/>
        <end position="261"/>
    </location>
</feature>
<dbReference type="EnsemblMetazoa" id="XM_031933409">
    <property type="protein sequence ID" value="XP_031789269"/>
    <property type="gene ID" value="LOC116418331"/>
</dbReference>
<dbReference type="PROSITE" id="PS50013">
    <property type="entry name" value="CHROMO_2"/>
    <property type="match status" value="1"/>
</dbReference>
<dbReference type="PANTHER" id="PTHR46585">
    <property type="entry name" value="INTEGRASE CORE DOMAIN CONTAINING PROTEIN"/>
    <property type="match status" value="1"/>
</dbReference>
<evidence type="ECO:0000313" key="3">
    <source>
        <dbReference type="Proteomes" id="UP000002358"/>
    </source>
</evidence>
<dbReference type="InParanoid" id="A0A7M7QKU5"/>
<dbReference type="InterPro" id="IPR000953">
    <property type="entry name" value="Chromo/chromo_shadow_dom"/>
</dbReference>
<organism evidence="2 3">
    <name type="scientific">Nasonia vitripennis</name>
    <name type="common">Parasitic wasp</name>
    <dbReference type="NCBI Taxonomy" id="7425"/>
    <lineage>
        <taxon>Eukaryota</taxon>
        <taxon>Metazoa</taxon>
        <taxon>Ecdysozoa</taxon>
        <taxon>Arthropoda</taxon>
        <taxon>Hexapoda</taxon>
        <taxon>Insecta</taxon>
        <taxon>Pterygota</taxon>
        <taxon>Neoptera</taxon>
        <taxon>Endopterygota</taxon>
        <taxon>Hymenoptera</taxon>
        <taxon>Apocrita</taxon>
        <taxon>Proctotrupomorpha</taxon>
        <taxon>Chalcidoidea</taxon>
        <taxon>Pteromalidae</taxon>
        <taxon>Pteromalinae</taxon>
        <taxon>Nasonia</taxon>
    </lineage>
</organism>
<dbReference type="InterPro" id="IPR016197">
    <property type="entry name" value="Chromo-like_dom_sf"/>
</dbReference>
<proteinExistence type="predicted"/>
<evidence type="ECO:0000259" key="1">
    <source>
        <dbReference type="PROSITE" id="PS50013"/>
    </source>
</evidence>
<sequence length="261" mass="30148">MSIDVFGRRLVHAEAARGPPGLGFKLTSNGDFDLENRKLCNVANAIEQYDAVNLESVKKLIKQRADKIVEDSQTTKSVLNNKVTKIDMKVGVVEELHKPARRNYPRRSFLVKDIDETWQADLVEMIPYAKQNKGFKYLLTVIDVFSKKPNINLFKGAKFKVGDKVRVSRNKEVFDKGYTPNWSTEVFTITRVSPTEPYTYHLKDYQDKPIAGGFYKEELLKTKYPDVYLIEKVLKKSGNRVYVKWLGFDNTHNSWINKNDM</sequence>
<dbReference type="GO" id="GO:0005694">
    <property type="term" value="C:chromosome"/>
    <property type="evidence" value="ECO:0007669"/>
    <property type="project" value="UniProtKB-ARBA"/>
</dbReference>
<dbReference type="AlphaFoldDB" id="A0A7M7QKU5"/>
<protein>
    <recommendedName>
        <fullName evidence="1">Chromo domain-containing protein</fullName>
    </recommendedName>
</protein>
<dbReference type="GeneID" id="116418331"/>
<keyword evidence="3" id="KW-1185">Reference proteome</keyword>